<evidence type="ECO:0000256" key="1">
    <source>
        <dbReference type="ARBA" id="ARBA00004370"/>
    </source>
</evidence>
<evidence type="ECO:0000256" key="4">
    <source>
        <dbReference type="SAM" id="Phobius"/>
    </source>
</evidence>
<gene>
    <name evidence="5" type="ORF">Pro02_09640</name>
</gene>
<evidence type="ECO:0000256" key="3">
    <source>
        <dbReference type="SAM" id="MobiDB-lite"/>
    </source>
</evidence>
<feature type="compositionally biased region" description="Polar residues" evidence="3">
    <location>
        <begin position="1"/>
        <end position="10"/>
    </location>
</feature>
<feature type="compositionally biased region" description="Gly residues" evidence="3">
    <location>
        <begin position="70"/>
        <end position="79"/>
    </location>
</feature>
<feature type="transmembrane region" description="Helical" evidence="4">
    <location>
        <begin position="91"/>
        <end position="112"/>
    </location>
</feature>
<proteinExistence type="predicted"/>
<evidence type="ECO:0008006" key="7">
    <source>
        <dbReference type="Google" id="ProtNLM"/>
    </source>
</evidence>
<dbReference type="AlphaFoldDB" id="A0A8J3RT67"/>
<sequence>MSPIPQQTGDLTEKDDAAVEDDAAVDTVTADDTAAKERATTGEDSEDAGTAEGTEAVGADETDGADGAREAGGAGSAGGTRSGFAAWRGRLIGAVVAMAAAGAVTFGVIQWMSADRLADRLAAEKAERLAVSTRAGEFAVALQTYDHDNLQAYRDHVFGLSGEDFEKTYDAAFSPLESVITAMKATSTASIRGVYVGEVSEGRAKAITIVDSQVKSTAGTRRLLGTYMELGLVKTGGQWKVNDATVMGAADELLTDPDGKEISQPDPSPSPGKKKDK</sequence>
<comment type="subcellular location">
    <subcellularLocation>
        <location evidence="1">Membrane</location>
    </subcellularLocation>
</comment>
<dbReference type="PANTHER" id="PTHR37042">
    <property type="entry name" value="OUTER MEMBRANE PROTEIN RV1973"/>
    <property type="match status" value="1"/>
</dbReference>
<evidence type="ECO:0000313" key="6">
    <source>
        <dbReference type="Proteomes" id="UP000655044"/>
    </source>
</evidence>
<accession>A0A8J3RT67</accession>
<dbReference type="Proteomes" id="UP000655044">
    <property type="component" value="Unassembled WGS sequence"/>
</dbReference>
<dbReference type="GO" id="GO:0016020">
    <property type="term" value="C:membrane"/>
    <property type="evidence" value="ECO:0007669"/>
    <property type="project" value="UniProtKB-SubCell"/>
</dbReference>
<keyword evidence="4" id="KW-1133">Transmembrane helix</keyword>
<dbReference type="EMBL" id="BOOI01000009">
    <property type="protein sequence ID" value="GIH82556.1"/>
    <property type="molecule type" value="Genomic_DNA"/>
</dbReference>
<keyword evidence="6" id="KW-1185">Reference proteome</keyword>
<keyword evidence="2 4" id="KW-0472">Membrane</keyword>
<dbReference type="RefSeq" id="WP_189241628.1">
    <property type="nucleotide sequence ID" value="NZ_BMQP01000002.1"/>
</dbReference>
<dbReference type="PANTHER" id="PTHR37042:SF4">
    <property type="entry name" value="OUTER MEMBRANE PROTEIN RV1973"/>
    <property type="match status" value="1"/>
</dbReference>
<protein>
    <recommendedName>
        <fullName evidence="7">Mce-associated membrane protein</fullName>
    </recommendedName>
</protein>
<feature type="region of interest" description="Disordered" evidence="3">
    <location>
        <begin position="1"/>
        <end position="79"/>
    </location>
</feature>
<evidence type="ECO:0000256" key="2">
    <source>
        <dbReference type="ARBA" id="ARBA00023136"/>
    </source>
</evidence>
<keyword evidence="4" id="KW-0812">Transmembrane</keyword>
<feature type="region of interest" description="Disordered" evidence="3">
    <location>
        <begin position="250"/>
        <end position="277"/>
    </location>
</feature>
<comment type="caution">
    <text evidence="5">The sequence shown here is derived from an EMBL/GenBank/DDBJ whole genome shotgun (WGS) entry which is preliminary data.</text>
</comment>
<evidence type="ECO:0000313" key="5">
    <source>
        <dbReference type="EMBL" id="GIH82556.1"/>
    </source>
</evidence>
<name>A0A8J3RT67_PLARO</name>
<organism evidence="5 6">
    <name type="scientific">Planobispora rosea</name>
    <dbReference type="NCBI Taxonomy" id="35762"/>
    <lineage>
        <taxon>Bacteria</taxon>
        <taxon>Bacillati</taxon>
        <taxon>Actinomycetota</taxon>
        <taxon>Actinomycetes</taxon>
        <taxon>Streptosporangiales</taxon>
        <taxon>Streptosporangiaceae</taxon>
        <taxon>Planobispora</taxon>
    </lineage>
</organism>
<reference evidence="5" key="1">
    <citation type="submission" date="2021-01" db="EMBL/GenBank/DDBJ databases">
        <title>Whole genome shotgun sequence of Planobispora rosea NBRC 15558.</title>
        <authorList>
            <person name="Komaki H."/>
            <person name="Tamura T."/>
        </authorList>
    </citation>
    <scope>NUCLEOTIDE SEQUENCE</scope>
    <source>
        <strain evidence="5">NBRC 15558</strain>
    </source>
</reference>